<feature type="transmembrane region" description="Helical" evidence="6">
    <location>
        <begin position="355"/>
        <end position="380"/>
    </location>
</feature>
<dbReference type="GO" id="GO:0005886">
    <property type="term" value="C:plasma membrane"/>
    <property type="evidence" value="ECO:0007669"/>
    <property type="project" value="UniProtKB-SubCell"/>
</dbReference>
<dbReference type="EMBL" id="JABBNB010000007">
    <property type="protein sequence ID" value="NMO01319.1"/>
    <property type="molecule type" value="Genomic_DNA"/>
</dbReference>
<organism evidence="8 9">
    <name type="scientific">Gordonia asplenii</name>
    <dbReference type="NCBI Taxonomy" id="2725283"/>
    <lineage>
        <taxon>Bacteria</taxon>
        <taxon>Bacillati</taxon>
        <taxon>Actinomycetota</taxon>
        <taxon>Actinomycetes</taxon>
        <taxon>Mycobacteriales</taxon>
        <taxon>Gordoniaceae</taxon>
        <taxon>Gordonia</taxon>
    </lineage>
</organism>
<comment type="subcellular location">
    <subcellularLocation>
        <location evidence="1">Cell membrane</location>
        <topology evidence="1">Multi-pass membrane protein</topology>
    </subcellularLocation>
</comment>
<evidence type="ECO:0000256" key="3">
    <source>
        <dbReference type="ARBA" id="ARBA00022692"/>
    </source>
</evidence>
<evidence type="ECO:0000256" key="5">
    <source>
        <dbReference type="ARBA" id="ARBA00023136"/>
    </source>
</evidence>
<reference evidence="8 9" key="1">
    <citation type="submission" date="2020-04" db="EMBL/GenBank/DDBJ databases">
        <title>Gordonia sp. nov. TBRC 11910.</title>
        <authorList>
            <person name="Suriyachadkun C."/>
        </authorList>
    </citation>
    <scope>NUCLEOTIDE SEQUENCE [LARGE SCALE GENOMIC DNA]</scope>
    <source>
        <strain evidence="8 9">TBRC 11910</strain>
    </source>
</reference>
<feature type="transmembrane region" description="Helical" evidence="6">
    <location>
        <begin position="645"/>
        <end position="667"/>
    </location>
</feature>
<dbReference type="InterPro" id="IPR038766">
    <property type="entry name" value="Membrane_comp_ABC_pdt"/>
</dbReference>
<comment type="caution">
    <text evidence="8">The sequence shown here is derived from an EMBL/GenBank/DDBJ whole genome shotgun (WGS) entry which is preliminary data.</text>
</comment>
<feature type="transmembrane region" description="Helical" evidence="6">
    <location>
        <begin position="262"/>
        <end position="282"/>
    </location>
</feature>
<evidence type="ECO:0000313" key="8">
    <source>
        <dbReference type="EMBL" id="NMO01319.1"/>
    </source>
</evidence>
<dbReference type="RefSeq" id="WP_170193819.1">
    <property type="nucleotide sequence ID" value="NZ_JABBNB010000007.1"/>
</dbReference>
<evidence type="ECO:0000256" key="2">
    <source>
        <dbReference type="ARBA" id="ARBA00022475"/>
    </source>
</evidence>
<feature type="transmembrane region" description="Helical" evidence="6">
    <location>
        <begin position="310"/>
        <end position="335"/>
    </location>
</feature>
<keyword evidence="2" id="KW-1003">Cell membrane</keyword>
<feature type="transmembrane region" description="Helical" evidence="6">
    <location>
        <begin position="743"/>
        <end position="765"/>
    </location>
</feature>
<sequence>MMRSIMYRKLLRELRRRAAQTAAIAGTAMLGVLLFVASYDSYQNLKASYAQSYDRMHFADLTAIGGNPDAIARVARAAHGVVRVSTRVQADVPMTIGGAKLVGRVVGFSGTAQSAVNGFDVTAGRVPDGPGQVAVEVHTADTFHLSPGDTIQVFDGTAAHSVRISGVVQSPEYLWPARDRQNVLGDPHAFAVAFAIEPVAQNLVGTNSPNQTLIELHGDPSADELATLSGTLHRAGAVDVQTRDDQPSDAALSEDVNGFSELAVGFPALFLAAAAIAEYILITRLVYSERPIIGTLLAVGARRGAIMRHYLSYGVVVAGCGGILGVVAGAAATSVVTRAYTGALAVPDTVVEYRWGTALIGLALAAATGLVSTVAPAMWASRMSPAQAMRGDGDALRAVRSASHPRPAWHRVPVSVRMALRSLVRSRRRTLATMFGAVLSLVLILVSMGMMTSMLAAIDVQFDQVQREDATVLTASGASDLSGQLTSLKGVAAAEPATLTRVTVAANGISYTTDLTGLEPHTTMHGFVRSNGVAGLPDDGVLAGSAIASKLHVKVGDRVTVTSAAGTAHQVRLAGLVDEPLGSGMYATNATVRAVGGRSTSAELLRFDAGADHEALRAAITAMPGVVAYVDTDAVHDQLDSFLGLFWIFIGVMLMLGAILAFTVIYVTMTVNLSERTPELATLRAAGVSTRRLTAALAAENLVATLAAVPIGLGAGVGAAWFFLRSFDSDLFTMKLSLGWVPLTLAAAAVLGAAGLSQLPAVRIVQRIDMARAIRERSQ</sequence>
<dbReference type="InterPro" id="IPR003838">
    <property type="entry name" value="ABC3_permease_C"/>
</dbReference>
<feature type="domain" description="ABC3 transporter permease C-terminal" evidence="7">
    <location>
        <begin position="652"/>
        <end position="762"/>
    </location>
</feature>
<dbReference type="Proteomes" id="UP000550729">
    <property type="component" value="Unassembled WGS sequence"/>
</dbReference>
<keyword evidence="9" id="KW-1185">Reference proteome</keyword>
<feature type="domain" description="ABC3 transporter permease C-terminal" evidence="7">
    <location>
        <begin position="266"/>
        <end position="385"/>
    </location>
</feature>
<proteinExistence type="predicted"/>
<name>A0A848KT27_9ACTN</name>
<keyword evidence="3 6" id="KW-0812">Transmembrane</keyword>
<gene>
    <name evidence="8" type="ORF">HH308_08835</name>
</gene>
<dbReference type="PANTHER" id="PTHR30287:SF1">
    <property type="entry name" value="INNER MEMBRANE PROTEIN"/>
    <property type="match status" value="1"/>
</dbReference>
<dbReference type="AlphaFoldDB" id="A0A848KT27"/>
<evidence type="ECO:0000256" key="4">
    <source>
        <dbReference type="ARBA" id="ARBA00022989"/>
    </source>
</evidence>
<keyword evidence="4 6" id="KW-1133">Transmembrane helix</keyword>
<dbReference type="PANTHER" id="PTHR30287">
    <property type="entry name" value="MEMBRANE COMPONENT OF PREDICTED ABC SUPERFAMILY METABOLITE UPTAKE TRANSPORTER"/>
    <property type="match status" value="1"/>
</dbReference>
<evidence type="ECO:0000256" key="6">
    <source>
        <dbReference type="SAM" id="Phobius"/>
    </source>
</evidence>
<feature type="transmembrane region" description="Helical" evidence="6">
    <location>
        <begin position="21"/>
        <end position="39"/>
    </location>
</feature>
<evidence type="ECO:0000256" key="1">
    <source>
        <dbReference type="ARBA" id="ARBA00004651"/>
    </source>
</evidence>
<feature type="transmembrane region" description="Helical" evidence="6">
    <location>
        <begin position="701"/>
        <end position="723"/>
    </location>
</feature>
<keyword evidence="5 6" id="KW-0472">Membrane</keyword>
<protein>
    <submittedName>
        <fullName evidence="8">FtsX-like permease family protein</fullName>
    </submittedName>
</protein>
<evidence type="ECO:0000259" key="7">
    <source>
        <dbReference type="Pfam" id="PF02687"/>
    </source>
</evidence>
<evidence type="ECO:0000313" key="9">
    <source>
        <dbReference type="Proteomes" id="UP000550729"/>
    </source>
</evidence>
<accession>A0A848KT27</accession>
<dbReference type="Pfam" id="PF02687">
    <property type="entry name" value="FtsX"/>
    <property type="match status" value="2"/>
</dbReference>
<feature type="transmembrane region" description="Helical" evidence="6">
    <location>
        <begin position="431"/>
        <end position="458"/>
    </location>
</feature>